<name>A0A382VAI3_9ZZZZ</name>
<dbReference type="Gene3D" id="3.40.50.720">
    <property type="entry name" value="NAD(P)-binding Rossmann-like Domain"/>
    <property type="match status" value="1"/>
</dbReference>
<feature type="non-terminal residue" evidence="3">
    <location>
        <position position="261"/>
    </location>
</feature>
<proteinExistence type="inferred from homology"/>
<dbReference type="SUPFAM" id="SSF51735">
    <property type="entry name" value="NAD(P)-binding Rossmann-fold domains"/>
    <property type="match status" value="1"/>
</dbReference>
<dbReference type="Pfam" id="PF01370">
    <property type="entry name" value="Epimerase"/>
    <property type="match status" value="1"/>
</dbReference>
<dbReference type="EMBL" id="UINC01150472">
    <property type="protein sequence ID" value="SVD43532.1"/>
    <property type="molecule type" value="Genomic_DNA"/>
</dbReference>
<dbReference type="PANTHER" id="PTHR43000">
    <property type="entry name" value="DTDP-D-GLUCOSE 4,6-DEHYDRATASE-RELATED"/>
    <property type="match status" value="1"/>
</dbReference>
<dbReference type="InterPro" id="IPR036291">
    <property type="entry name" value="NAD(P)-bd_dom_sf"/>
</dbReference>
<comment type="similarity">
    <text evidence="1">Belongs to the NAD(P)-dependent epimerase/dehydratase family.</text>
</comment>
<evidence type="ECO:0000259" key="2">
    <source>
        <dbReference type="Pfam" id="PF01370"/>
    </source>
</evidence>
<dbReference type="InterPro" id="IPR001509">
    <property type="entry name" value="Epimerase_deHydtase"/>
</dbReference>
<accession>A0A382VAI3</accession>
<dbReference type="AlphaFoldDB" id="A0A382VAI3"/>
<gene>
    <name evidence="3" type="ORF">METZ01_LOCUS396386</name>
</gene>
<feature type="domain" description="NAD-dependent epimerase/dehydratase" evidence="2">
    <location>
        <begin position="9"/>
        <end position="247"/>
    </location>
</feature>
<reference evidence="3" key="1">
    <citation type="submission" date="2018-05" db="EMBL/GenBank/DDBJ databases">
        <authorList>
            <person name="Lanie J.A."/>
            <person name="Ng W.-L."/>
            <person name="Kazmierczak K.M."/>
            <person name="Andrzejewski T.M."/>
            <person name="Davidsen T.M."/>
            <person name="Wayne K.J."/>
            <person name="Tettelin H."/>
            <person name="Glass J.I."/>
            <person name="Rusch D."/>
            <person name="Podicherti R."/>
            <person name="Tsui H.-C.T."/>
            <person name="Winkler M.E."/>
        </authorList>
    </citation>
    <scope>NUCLEOTIDE SEQUENCE</scope>
</reference>
<protein>
    <recommendedName>
        <fullName evidence="2">NAD-dependent epimerase/dehydratase domain-containing protein</fullName>
    </recommendedName>
</protein>
<organism evidence="3">
    <name type="scientific">marine metagenome</name>
    <dbReference type="NCBI Taxonomy" id="408172"/>
    <lineage>
        <taxon>unclassified sequences</taxon>
        <taxon>metagenomes</taxon>
        <taxon>ecological metagenomes</taxon>
    </lineage>
</organism>
<dbReference type="Gene3D" id="3.90.25.10">
    <property type="entry name" value="UDP-galactose 4-epimerase, domain 1"/>
    <property type="match status" value="1"/>
</dbReference>
<evidence type="ECO:0000256" key="1">
    <source>
        <dbReference type="ARBA" id="ARBA00007637"/>
    </source>
</evidence>
<sequence length="261" mass="29025">MQIKNKKFLIIGGAGLIGSHTTDLLIKEGAKKIIIFDNFTRGKKSNLNNALKNKNVEIFPLGGDILQIDILNNAMKEVDGVFHFAALWLMHCHEFPRSAFNTNVLGAYNVFESCINNKVDKLVFSSSASVYGDAEYNPINEKHPFNNKNFYGATKISGEALLNALHHRYGIKYIGLRYMNVYGERQDQKGAYVAVIMKIIDSIFNNISPVIYGKGDEAFDFINVKDCAAANILAMKSNINNGFYNVGTGKKTKLIDLATLL</sequence>
<evidence type="ECO:0000313" key="3">
    <source>
        <dbReference type="EMBL" id="SVD43532.1"/>
    </source>
</evidence>